<organism evidence="2 3">
    <name type="scientific">Streptomyces demainii</name>
    <dbReference type="NCBI Taxonomy" id="588122"/>
    <lineage>
        <taxon>Bacteria</taxon>
        <taxon>Bacillati</taxon>
        <taxon>Actinomycetota</taxon>
        <taxon>Actinomycetes</taxon>
        <taxon>Kitasatosporales</taxon>
        <taxon>Streptomycetaceae</taxon>
        <taxon>Streptomyces</taxon>
    </lineage>
</organism>
<comment type="caution">
    <text evidence="2">The sequence shown here is derived from an EMBL/GenBank/DDBJ whole genome shotgun (WGS) entry which is preliminary data.</text>
</comment>
<evidence type="ECO:0000313" key="3">
    <source>
        <dbReference type="Proteomes" id="UP001234880"/>
    </source>
</evidence>
<accession>A0ABT9KPJ9</accession>
<evidence type="ECO:0000313" key="2">
    <source>
        <dbReference type="EMBL" id="MDP9610364.1"/>
    </source>
</evidence>
<evidence type="ECO:0000256" key="1">
    <source>
        <dbReference type="SAM" id="MobiDB-lite"/>
    </source>
</evidence>
<sequence>MWAIASRFRGSGTYVPTSIVTLILLRDVHGRTTRRSSARLAWFHERRIQRAWEGTVSHDNGPAPYSGGDELDREGQGHVI</sequence>
<reference evidence="2 3" key="1">
    <citation type="submission" date="2023-07" db="EMBL/GenBank/DDBJ databases">
        <title>Sequencing the genomes of 1000 actinobacteria strains.</title>
        <authorList>
            <person name="Klenk H.-P."/>
        </authorList>
    </citation>
    <scope>NUCLEOTIDE SEQUENCE [LARGE SCALE GENOMIC DNA]</scope>
    <source>
        <strain evidence="2 3">DSM 41600</strain>
    </source>
</reference>
<dbReference type="EMBL" id="JAURUE010000001">
    <property type="protein sequence ID" value="MDP9610364.1"/>
    <property type="molecule type" value="Genomic_DNA"/>
</dbReference>
<evidence type="ECO:0008006" key="4">
    <source>
        <dbReference type="Google" id="ProtNLM"/>
    </source>
</evidence>
<keyword evidence="3" id="KW-1185">Reference proteome</keyword>
<gene>
    <name evidence="2" type="ORF">JOF35_002641</name>
</gene>
<dbReference type="Proteomes" id="UP001234880">
    <property type="component" value="Unassembled WGS sequence"/>
</dbReference>
<feature type="region of interest" description="Disordered" evidence="1">
    <location>
        <begin position="54"/>
        <end position="80"/>
    </location>
</feature>
<name>A0ABT9KPJ9_9ACTN</name>
<protein>
    <recommendedName>
        <fullName evidence="4">Secreted protein</fullName>
    </recommendedName>
</protein>
<proteinExistence type="predicted"/>